<dbReference type="InterPro" id="IPR023395">
    <property type="entry name" value="MCP_dom_sf"/>
</dbReference>
<evidence type="ECO:0000256" key="6">
    <source>
        <dbReference type="ARBA" id="ARBA00022792"/>
    </source>
</evidence>
<proteinExistence type="inferred from homology"/>
<keyword evidence="6" id="KW-0999">Mitochondrion inner membrane</keyword>
<evidence type="ECO:0000256" key="12">
    <source>
        <dbReference type="SAM" id="MobiDB-lite"/>
    </source>
</evidence>
<evidence type="ECO:0000256" key="5">
    <source>
        <dbReference type="ARBA" id="ARBA00022737"/>
    </source>
</evidence>
<name>A0A6G1GQM7_9PEZI</name>
<comment type="similarity">
    <text evidence="2 11">Belongs to the mitochondrial carrier (TC 2.A.29) family.</text>
</comment>
<evidence type="ECO:0000256" key="3">
    <source>
        <dbReference type="ARBA" id="ARBA00022448"/>
    </source>
</evidence>
<evidence type="ECO:0000256" key="7">
    <source>
        <dbReference type="ARBA" id="ARBA00022989"/>
    </source>
</evidence>
<evidence type="ECO:0000313" key="13">
    <source>
        <dbReference type="EMBL" id="KAF1983038.1"/>
    </source>
</evidence>
<dbReference type="SUPFAM" id="SSF103506">
    <property type="entry name" value="Mitochondrial carrier"/>
    <property type="match status" value="1"/>
</dbReference>
<dbReference type="InterPro" id="IPR018108">
    <property type="entry name" value="MCP_transmembrane"/>
</dbReference>
<keyword evidence="5" id="KW-0677">Repeat</keyword>
<dbReference type="PROSITE" id="PS50920">
    <property type="entry name" value="SOLCAR"/>
    <property type="match status" value="3"/>
</dbReference>
<organism evidence="13 14">
    <name type="scientific">Aulographum hederae CBS 113979</name>
    <dbReference type="NCBI Taxonomy" id="1176131"/>
    <lineage>
        <taxon>Eukaryota</taxon>
        <taxon>Fungi</taxon>
        <taxon>Dikarya</taxon>
        <taxon>Ascomycota</taxon>
        <taxon>Pezizomycotina</taxon>
        <taxon>Dothideomycetes</taxon>
        <taxon>Pleosporomycetidae</taxon>
        <taxon>Aulographales</taxon>
        <taxon>Aulographaceae</taxon>
    </lineage>
</organism>
<dbReference type="Gene3D" id="1.50.40.10">
    <property type="entry name" value="Mitochondrial carrier domain"/>
    <property type="match status" value="2"/>
</dbReference>
<dbReference type="AlphaFoldDB" id="A0A6G1GQM7"/>
<dbReference type="InterPro" id="IPR050567">
    <property type="entry name" value="Mitochondrial_Carrier"/>
</dbReference>
<comment type="subcellular location">
    <subcellularLocation>
        <location evidence="1">Mitochondrion membrane</location>
        <topology evidence="1">Multi-pass membrane protein</topology>
    </subcellularLocation>
</comment>
<evidence type="ECO:0000256" key="11">
    <source>
        <dbReference type="RuleBase" id="RU000488"/>
    </source>
</evidence>
<feature type="repeat" description="Solcar" evidence="10">
    <location>
        <begin position="284"/>
        <end position="366"/>
    </location>
</feature>
<sequence length="380" mass="41558">MPSTDENKTDKQQQDKNKDSSSPVKNPNTNSGAATGISASSGVFAAQIALLNNDQKRWMKKYRTEISACSSSLLSTVAAYPLDSVKTRLQANSSYEYKSFRDCVQQTYRTEGVHGFWRGVLSPLASITLVRTVSFSIYQKAKYTYDDWIFRATGTSPLVTANSPGALPTLTTISCFGAAGATAGAAITAIACPFELTKLSAQISVAMSNRNTHSSGDQRIISSYRQQGTLSTARALVRNRGFFPGLYAGFHYHLLRDTIGTGVYFMTYESCKQLLANGRGSSPTSPQAVVVAGGLCGLVSWACIYPIDSAKTLYQRNCLSSHKDTTVQPKIEFFNLRMYRGLSVSMIRSCMLNAIFFSAFELTKKGINTLDVYEVDKEKD</sequence>
<feature type="compositionally biased region" description="Basic and acidic residues" evidence="12">
    <location>
        <begin position="1"/>
        <end position="19"/>
    </location>
</feature>
<evidence type="ECO:0000256" key="10">
    <source>
        <dbReference type="PROSITE-ProRule" id="PRU00282"/>
    </source>
</evidence>
<feature type="region of interest" description="Disordered" evidence="12">
    <location>
        <begin position="1"/>
        <end position="33"/>
    </location>
</feature>
<dbReference type="PANTHER" id="PTHR45624">
    <property type="entry name" value="MITOCHONDRIAL BASIC AMINO ACIDS TRANSPORTER-RELATED"/>
    <property type="match status" value="1"/>
</dbReference>
<evidence type="ECO:0000256" key="4">
    <source>
        <dbReference type="ARBA" id="ARBA00022692"/>
    </source>
</evidence>
<dbReference type="EMBL" id="ML977178">
    <property type="protein sequence ID" value="KAF1983038.1"/>
    <property type="molecule type" value="Genomic_DNA"/>
</dbReference>
<protein>
    <submittedName>
        <fullName evidence="13">Mitochondrial carrier</fullName>
    </submittedName>
</protein>
<keyword evidence="4 10" id="KW-0812">Transmembrane</keyword>
<evidence type="ECO:0000256" key="8">
    <source>
        <dbReference type="ARBA" id="ARBA00023128"/>
    </source>
</evidence>
<reference evidence="13" key="1">
    <citation type="journal article" date="2020" name="Stud. Mycol.">
        <title>101 Dothideomycetes genomes: a test case for predicting lifestyles and emergence of pathogens.</title>
        <authorList>
            <person name="Haridas S."/>
            <person name="Albert R."/>
            <person name="Binder M."/>
            <person name="Bloem J."/>
            <person name="Labutti K."/>
            <person name="Salamov A."/>
            <person name="Andreopoulos B."/>
            <person name="Baker S."/>
            <person name="Barry K."/>
            <person name="Bills G."/>
            <person name="Bluhm B."/>
            <person name="Cannon C."/>
            <person name="Castanera R."/>
            <person name="Culley D."/>
            <person name="Daum C."/>
            <person name="Ezra D."/>
            <person name="Gonzalez J."/>
            <person name="Henrissat B."/>
            <person name="Kuo A."/>
            <person name="Liang C."/>
            <person name="Lipzen A."/>
            <person name="Lutzoni F."/>
            <person name="Magnuson J."/>
            <person name="Mondo S."/>
            <person name="Nolan M."/>
            <person name="Ohm R."/>
            <person name="Pangilinan J."/>
            <person name="Park H.-J."/>
            <person name="Ramirez L."/>
            <person name="Alfaro M."/>
            <person name="Sun H."/>
            <person name="Tritt A."/>
            <person name="Yoshinaga Y."/>
            <person name="Zwiers L.-H."/>
            <person name="Turgeon B."/>
            <person name="Goodwin S."/>
            <person name="Spatafora J."/>
            <person name="Crous P."/>
            <person name="Grigoriev I."/>
        </authorList>
    </citation>
    <scope>NUCLEOTIDE SEQUENCE</scope>
    <source>
        <strain evidence="13">CBS 113979</strain>
    </source>
</reference>
<dbReference type="OrthoDB" id="2382881at2759"/>
<keyword evidence="7" id="KW-1133">Transmembrane helix</keyword>
<keyword evidence="9 10" id="KW-0472">Membrane</keyword>
<dbReference type="Proteomes" id="UP000800041">
    <property type="component" value="Unassembled WGS sequence"/>
</dbReference>
<keyword evidence="14" id="KW-1185">Reference proteome</keyword>
<accession>A0A6G1GQM7</accession>
<dbReference type="GO" id="GO:0031966">
    <property type="term" value="C:mitochondrial membrane"/>
    <property type="evidence" value="ECO:0007669"/>
    <property type="project" value="UniProtKB-SubCell"/>
</dbReference>
<keyword evidence="8" id="KW-0496">Mitochondrion</keyword>
<dbReference type="GO" id="GO:0022857">
    <property type="term" value="F:transmembrane transporter activity"/>
    <property type="evidence" value="ECO:0007669"/>
    <property type="project" value="TreeGrafter"/>
</dbReference>
<evidence type="ECO:0000256" key="2">
    <source>
        <dbReference type="ARBA" id="ARBA00006375"/>
    </source>
</evidence>
<feature type="repeat" description="Solcar" evidence="10">
    <location>
        <begin position="171"/>
        <end position="274"/>
    </location>
</feature>
<gene>
    <name evidence="13" type="ORF">K402DRAFT_407163</name>
</gene>
<keyword evidence="3 11" id="KW-0813">Transport</keyword>
<dbReference type="Pfam" id="PF00153">
    <property type="entry name" value="Mito_carr"/>
    <property type="match status" value="3"/>
</dbReference>
<feature type="repeat" description="Solcar" evidence="10">
    <location>
        <begin position="59"/>
        <end position="144"/>
    </location>
</feature>
<dbReference type="PANTHER" id="PTHR45624:SF9">
    <property type="entry name" value="CARRIER PROTEIN, PUTATIVE (AFU_ORTHOLOGUE AFUA_4G06390)-RELATED"/>
    <property type="match status" value="1"/>
</dbReference>
<evidence type="ECO:0000313" key="14">
    <source>
        <dbReference type="Proteomes" id="UP000800041"/>
    </source>
</evidence>
<evidence type="ECO:0000256" key="1">
    <source>
        <dbReference type="ARBA" id="ARBA00004225"/>
    </source>
</evidence>
<evidence type="ECO:0000256" key="9">
    <source>
        <dbReference type="ARBA" id="ARBA00023136"/>
    </source>
</evidence>